<evidence type="ECO:0000313" key="2">
    <source>
        <dbReference type="Proteomes" id="UP000605970"/>
    </source>
</evidence>
<dbReference type="EMBL" id="JABEBT010000013">
    <property type="protein sequence ID" value="KAF7638349.1"/>
    <property type="molecule type" value="Genomic_DNA"/>
</dbReference>
<organism evidence="1 2">
    <name type="scientific">Meloidogyne graminicola</name>
    <dbReference type="NCBI Taxonomy" id="189291"/>
    <lineage>
        <taxon>Eukaryota</taxon>
        <taxon>Metazoa</taxon>
        <taxon>Ecdysozoa</taxon>
        <taxon>Nematoda</taxon>
        <taxon>Chromadorea</taxon>
        <taxon>Rhabditida</taxon>
        <taxon>Tylenchina</taxon>
        <taxon>Tylenchomorpha</taxon>
        <taxon>Tylenchoidea</taxon>
        <taxon>Meloidogynidae</taxon>
        <taxon>Meloidogyninae</taxon>
        <taxon>Meloidogyne</taxon>
    </lineage>
</organism>
<dbReference type="OrthoDB" id="5886052at2759"/>
<feature type="non-terminal residue" evidence="1">
    <location>
        <position position="1"/>
    </location>
</feature>
<dbReference type="AlphaFoldDB" id="A0A8S9ZZ08"/>
<comment type="caution">
    <text evidence="1">The sequence shown here is derived from an EMBL/GenBank/DDBJ whole genome shotgun (WGS) entry which is preliminary data.</text>
</comment>
<evidence type="ECO:0000313" key="1">
    <source>
        <dbReference type="EMBL" id="KAF7638349.1"/>
    </source>
</evidence>
<reference evidence="1" key="1">
    <citation type="journal article" date="2020" name="Ecol. Evol.">
        <title>Genome structure and content of the rice root-knot nematode (Meloidogyne graminicola).</title>
        <authorList>
            <person name="Phan N.T."/>
            <person name="Danchin E.G.J."/>
            <person name="Klopp C."/>
            <person name="Perfus-Barbeoch L."/>
            <person name="Kozlowski D.K."/>
            <person name="Koutsovoulos G.D."/>
            <person name="Lopez-Roques C."/>
            <person name="Bouchez O."/>
            <person name="Zahm M."/>
            <person name="Besnard G."/>
            <person name="Bellafiore S."/>
        </authorList>
    </citation>
    <scope>NUCLEOTIDE SEQUENCE</scope>
    <source>
        <strain evidence="1">VN-18</strain>
    </source>
</reference>
<accession>A0A8S9ZZ08</accession>
<gene>
    <name evidence="1" type="ORF">Mgra_00002327</name>
</gene>
<sequence>HQLRKFIHSINYISLKYFNYLIKNNKCQHLSIHINIKLVTIIFQDDNKTTIWHSSNTYKNSTIPVNRIITEREYNWSNKPIIDSYTYTKGPYIRIEQKHEGPDYRAYLEPRPALPGRNHYTKSNTNIQRKYIGSRPNL</sequence>
<feature type="non-terminal residue" evidence="1">
    <location>
        <position position="138"/>
    </location>
</feature>
<proteinExistence type="predicted"/>
<name>A0A8S9ZZ08_9BILA</name>
<protein>
    <submittedName>
        <fullName evidence="1">Uncharacterized protein</fullName>
    </submittedName>
</protein>
<keyword evidence="2" id="KW-1185">Reference proteome</keyword>
<dbReference type="Proteomes" id="UP000605970">
    <property type="component" value="Unassembled WGS sequence"/>
</dbReference>